<accession>A0ABP0WZQ6</accession>
<proteinExistence type="inferred from homology"/>
<keyword evidence="1" id="KW-0378">Hydrolase</keyword>
<dbReference type="SUPFAM" id="SSF81606">
    <property type="entry name" value="PP2C-like"/>
    <property type="match status" value="1"/>
</dbReference>
<dbReference type="SMART" id="SM00332">
    <property type="entry name" value="PP2Cc"/>
    <property type="match status" value="1"/>
</dbReference>
<keyword evidence="1" id="KW-0460">Magnesium</keyword>
<dbReference type="SMART" id="SM00331">
    <property type="entry name" value="PP2C_SIG"/>
    <property type="match status" value="1"/>
</dbReference>
<comment type="cofactor">
    <cofactor evidence="1">
        <name>Mn(2+)</name>
        <dbReference type="ChEBI" id="CHEBI:29035"/>
    </cofactor>
</comment>
<dbReference type="Pfam" id="PF07228">
    <property type="entry name" value="SpoIIE"/>
    <property type="match status" value="1"/>
</dbReference>
<dbReference type="PANTHER" id="PTHR12320">
    <property type="entry name" value="PROTEIN PHOSPHATASE 2C"/>
    <property type="match status" value="1"/>
</dbReference>
<dbReference type="InterPro" id="IPR039123">
    <property type="entry name" value="PPTC7"/>
</dbReference>
<evidence type="ECO:0000259" key="2">
    <source>
        <dbReference type="PROSITE" id="PS51746"/>
    </source>
</evidence>
<dbReference type="InterPro" id="IPR036457">
    <property type="entry name" value="PPM-type-like_dom_sf"/>
</dbReference>
<keyword evidence="1" id="KW-0904">Protein phosphatase</keyword>
<evidence type="ECO:0000313" key="4">
    <source>
        <dbReference type="Proteomes" id="UP001497444"/>
    </source>
</evidence>
<dbReference type="Gene3D" id="3.60.40.10">
    <property type="entry name" value="PPM-type phosphatase domain"/>
    <property type="match status" value="1"/>
</dbReference>
<dbReference type="EC" id="3.1.3.16" evidence="1"/>
<dbReference type="PROSITE" id="PS51746">
    <property type="entry name" value="PPM_2"/>
    <property type="match status" value="1"/>
</dbReference>
<dbReference type="Proteomes" id="UP001497444">
    <property type="component" value="Chromosome 4"/>
</dbReference>
<sequence>MMPMVGVRVAAMGGRGFFQWQQWQCSVATPGGASPRPMLPLLIQHRQLPDMPFLREKACVLRPLLLNRPTPFLLPLQCALQDPSSSSSLVLLDTKEFADGSIMFRFGTDEECNDSLGHSGAEEVDGISTLQKDLREKEIDSVGIDGVSTAQNGSMETLQKQEAQVAKSVDLQRDLAAGEAGTSDDVLGTSWKDQTALLGDSEIAPDTGDVPDPTTLSSIVAAAAHLVEEIDEKKKSNSSAASTQSTPTVADRTGFAGIGCRMQERNQEDVCLNSAAAMIPHPNKVETGGEDAYFIEGVHWVGVADGVGGWALSGVNAGDYARELMWNCAELARKGSSDPKSVLVKAAGKTKAKGTAAAIVASVYDQTLQVANIGDSGFVVVRDAAVVAKSKPMVRGFNFPYQIGTDGDDPITAEAYEFQVTKDDVLVLGSDGIFDNLFEGQIVAVIIAVQKARGGPEVIARELVKLAQKVGHMKQGVSPFAVAAHGAGYTSYVGGKLDDTTAVVAVMI</sequence>
<protein>
    <recommendedName>
        <fullName evidence="1">Protein phosphatase</fullName>
        <ecNumber evidence="1">3.1.3.16</ecNumber>
    </recommendedName>
</protein>
<name>A0ABP0WZQ6_9BRYO</name>
<comment type="catalytic activity">
    <reaction evidence="1">
        <text>O-phospho-L-threonyl-[protein] + H2O = L-threonyl-[protein] + phosphate</text>
        <dbReference type="Rhea" id="RHEA:47004"/>
        <dbReference type="Rhea" id="RHEA-COMP:11060"/>
        <dbReference type="Rhea" id="RHEA-COMP:11605"/>
        <dbReference type="ChEBI" id="CHEBI:15377"/>
        <dbReference type="ChEBI" id="CHEBI:30013"/>
        <dbReference type="ChEBI" id="CHEBI:43474"/>
        <dbReference type="ChEBI" id="CHEBI:61977"/>
        <dbReference type="EC" id="3.1.3.16"/>
    </reaction>
</comment>
<feature type="domain" description="PPM-type phosphatase" evidence="2">
    <location>
        <begin position="276"/>
        <end position="507"/>
    </location>
</feature>
<dbReference type="PANTHER" id="PTHR12320:SF1">
    <property type="entry name" value="PROTEIN PHOSPHATASE PTC7 HOMOLOG"/>
    <property type="match status" value="1"/>
</dbReference>
<keyword evidence="4" id="KW-1185">Reference proteome</keyword>
<keyword evidence="1" id="KW-0479">Metal-binding</keyword>
<dbReference type="EMBL" id="OZ020099">
    <property type="protein sequence ID" value="CAK9271892.1"/>
    <property type="molecule type" value="Genomic_DNA"/>
</dbReference>
<comment type="similarity">
    <text evidence="1">Belongs to the PP2C family.</text>
</comment>
<reference evidence="3" key="1">
    <citation type="submission" date="2024-02" db="EMBL/GenBank/DDBJ databases">
        <authorList>
            <consortium name="ELIXIR-Norway"/>
            <consortium name="Elixir Norway"/>
        </authorList>
    </citation>
    <scope>NUCLEOTIDE SEQUENCE</scope>
</reference>
<keyword evidence="1" id="KW-0464">Manganese</keyword>
<evidence type="ECO:0000313" key="3">
    <source>
        <dbReference type="EMBL" id="CAK9271892.1"/>
    </source>
</evidence>
<dbReference type="InterPro" id="IPR001932">
    <property type="entry name" value="PPM-type_phosphatase-like_dom"/>
</dbReference>
<organism evidence="3 4">
    <name type="scientific">Sphagnum jensenii</name>
    <dbReference type="NCBI Taxonomy" id="128206"/>
    <lineage>
        <taxon>Eukaryota</taxon>
        <taxon>Viridiplantae</taxon>
        <taxon>Streptophyta</taxon>
        <taxon>Embryophyta</taxon>
        <taxon>Bryophyta</taxon>
        <taxon>Sphagnophytina</taxon>
        <taxon>Sphagnopsida</taxon>
        <taxon>Sphagnales</taxon>
        <taxon>Sphagnaceae</taxon>
        <taxon>Sphagnum</taxon>
    </lineage>
</organism>
<comment type="cofactor">
    <cofactor evidence="1">
        <name>Mg(2+)</name>
        <dbReference type="ChEBI" id="CHEBI:18420"/>
    </cofactor>
</comment>
<gene>
    <name evidence="3" type="ORF">CSSPJE1EN1_LOCUS17370</name>
</gene>
<evidence type="ECO:0000256" key="1">
    <source>
        <dbReference type="RuleBase" id="RU366020"/>
    </source>
</evidence>
<comment type="catalytic activity">
    <reaction evidence="1">
        <text>O-phospho-L-seryl-[protein] + H2O = L-seryl-[protein] + phosphate</text>
        <dbReference type="Rhea" id="RHEA:20629"/>
        <dbReference type="Rhea" id="RHEA-COMP:9863"/>
        <dbReference type="Rhea" id="RHEA-COMP:11604"/>
        <dbReference type="ChEBI" id="CHEBI:15377"/>
        <dbReference type="ChEBI" id="CHEBI:29999"/>
        <dbReference type="ChEBI" id="CHEBI:43474"/>
        <dbReference type="ChEBI" id="CHEBI:83421"/>
        <dbReference type="EC" id="3.1.3.16"/>
    </reaction>
</comment>